<dbReference type="Pfam" id="PF00356">
    <property type="entry name" value="LacI"/>
    <property type="match status" value="1"/>
</dbReference>
<dbReference type="InterPro" id="IPR046335">
    <property type="entry name" value="LacI/GalR-like_sensor"/>
</dbReference>
<evidence type="ECO:0000256" key="1">
    <source>
        <dbReference type="ARBA" id="ARBA00023015"/>
    </source>
</evidence>
<feature type="domain" description="HTH lacI-type" evidence="4">
    <location>
        <begin position="34"/>
        <end position="88"/>
    </location>
</feature>
<dbReference type="InterPro" id="IPR010982">
    <property type="entry name" value="Lambda_DNA-bd_dom_sf"/>
</dbReference>
<dbReference type="Gene3D" id="1.10.260.40">
    <property type="entry name" value="lambda repressor-like DNA-binding domains"/>
    <property type="match status" value="1"/>
</dbReference>
<dbReference type="GO" id="GO:0000976">
    <property type="term" value="F:transcription cis-regulatory region binding"/>
    <property type="evidence" value="ECO:0007669"/>
    <property type="project" value="TreeGrafter"/>
</dbReference>
<keyword evidence="2" id="KW-0238">DNA-binding</keyword>
<evidence type="ECO:0000313" key="5">
    <source>
        <dbReference type="EMBL" id="GLI42959.1"/>
    </source>
</evidence>
<dbReference type="PROSITE" id="PS50932">
    <property type="entry name" value="HTH_LACI_2"/>
    <property type="match status" value="1"/>
</dbReference>
<dbReference type="CDD" id="cd06267">
    <property type="entry name" value="PBP1_LacI_sugar_binding-like"/>
    <property type="match status" value="1"/>
</dbReference>
<evidence type="ECO:0000256" key="2">
    <source>
        <dbReference type="ARBA" id="ARBA00023125"/>
    </source>
</evidence>
<reference evidence="5" key="1">
    <citation type="submission" date="2022-12" db="EMBL/GenBank/DDBJ databases">
        <title>Reference genome sequencing for broad-spectrum identification of bacterial and archaeal isolates by mass spectrometry.</title>
        <authorList>
            <person name="Sekiguchi Y."/>
            <person name="Tourlousse D.M."/>
        </authorList>
    </citation>
    <scope>NUCLEOTIDE SEQUENCE</scope>
    <source>
        <strain evidence="5">LLR39Z86</strain>
    </source>
</reference>
<organism evidence="5 6">
    <name type="scientific">Glycomyces algeriensis</name>
    <dbReference type="NCBI Taxonomy" id="256037"/>
    <lineage>
        <taxon>Bacteria</taxon>
        <taxon>Bacillati</taxon>
        <taxon>Actinomycetota</taxon>
        <taxon>Actinomycetes</taxon>
        <taxon>Glycomycetales</taxon>
        <taxon>Glycomycetaceae</taxon>
        <taxon>Glycomyces</taxon>
    </lineage>
</organism>
<dbReference type="SUPFAM" id="SSF53822">
    <property type="entry name" value="Periplasmic binding protein-like I"/>
    <property type="match status" value="1"/>
</dbReference>
<evidence type="ECO:0000259" key="4">
    <source>
        <dbReference type="PROSITE" id="PS50932"/>
    </source>
</evidence>
<dbReference type="GO" id="GO:0003700">
    <property type="term" value="F:DNA-binding transcription factor activity"/>
    <property type="evidence" value="ECO:0007669"/>
    <property type="project" value="TreeGrafter"/>
</dbReference>
<dbReference type="Proteomes" id="UP001144313">
    <property type="component" value="Unassembled WGS sequence"/>
</dbReference>
<keyword evidence="6" id="KW-1185">Reference proteome</keyword>
<dbReference type="Pfam" id="PF13377">
    <property type="entry name" value="Peripla_BP_3"/>
    <property type="match status" value="1"/>
</dbReference>
<gene>
    <name evidence="5" type="ORF">GALLR39Z86_28090</name>
</gene>
<dbReference type="SMART" id="SM00354">
    <property type="entry name" value="HTH_LACI"/>
    <property type="match status" value="1"/>
</dbReference>
<evidence type="ECO:0000313" key="6">
    <source>
        <dbReference type="Proteomes" id="UP001144313"/>
    </source>
</evidence>
<dbReference type="PROSITE" id="PS00356">
    <property type="entry name" value="HTH_LACI_1"/>
    <property type="match status" value="1"/>
</dbReference>
<keyword evidence="3" id="KW-0804">Transcription</keyword>
<dbReference type="AlphaFoldDB" id="A0A9W6LHL8"/>
<comment type="caution">
    <text evidence="5">The sequence shown here is derived from an EMBL/GenBank/DDBJ whole genome shotgun (WGS) entry which is preliminary data.</text>
</comment>
<name>A0A9W6LHL8_9ACTN</name>
<dbReference type="CDD" id="cd01392">
    <property type="entry name" value="HTH_LacI"/>
    <property type="match status" value="1"/>
</dbReference>
<sequence length="361" mass="38595">MAPAAMRVLAFAAVEVPKHSGRKRAVGAVNRGKVTMSDVARLAGVSPMTVSNVVNDRVPVSDRARERVLAAIRESGYQVNAAARHLRSGRSGVIGLAVPQIGNAYFGMLAELVIEEARGHGYHVAIEQTGALATGEAAAIDQSRRLQFDGLILSAVEIESLVPDNGNPIVLLGQQDLAGRFDHVTVPNEAGTAAATEHLIDQGCQRIAVVTGGDLHRLTMFTRRYNGYRSALENRGIKPDPQLRFTVDALTREGARATGHRIADADLGIDGVVAFNDTTAMGVMRGLQDRGVSVPGDMRVIGFDDVPESAVYIPSLSTVSPDHRWKAAKAVELVVARIADPDTPPREFTAPFTVIRRESTS</sequence>
<protein>
    <submittedName>
        <fullName evidence="5">LacI family transcriptional regulator</fullName>
    </submittedName>
</protein>
<dbReference type="InterPro" id="IPR000843">
    <property type="entry name" value="HTH_LacI"/>
</dbReference>
<dbReference type="PANTHER" id="PTHR30146">
    <property type="entry name" value="LACI-RELATED TRANSCRIPTIONAL REPRESSOR"/>
    <property type="match status" value="1"/>
</dbReference>
<proteinExistence type="predicted"/>
<dbReference type="Gene3D" id="3.40.50.2300">
    <property type="match status" value="2"/>
</dbReference>
<accession>A0A9W6LHL8</accession>
<dbReference type="EMBL" id="BSDT01000001">
    <property type="protein sequence ID" value="GLI42959.1"/>
    <property type="molecule type" value="Genomic_DNA"/>
</dbReference>
<dbReference type="PANTHER" id="PTHR30146:SF109">
    <property type="entry name" value="HTH-TYPE TRANSCRIPTIONAL REGULATOR GALS"/>
    <property type="match status" value="1"/>
</dbReference>
<dbReference type="InterPro" id="IPR028082">
    <property type="entry name" value="Peripla_BP_I"/>
</dbReference>
<dbReference type="SUPFAM" id="SSF47413">
    <property type="entry name" value="lambda repressor-like DNA-binding domains"/>
    <property type="match status" value="1"/>
</dbReference>
<evidence type="ECO:0000256" key="3">
    <source>
        <dbReference type="ARBA" id="ARBA00023163"/>
    </source>
</evidence>
<keyword evidence="1" id="KW-0805">Transcription regulation</keyword>